<organism evidence="1 2">
    <name type="scientific">Pseudomonas putida NBRC 14164</name>
    <dbReference type="NCBI Taxonomy" id="1211579"/>
    <lineage>
        <taxon>Bacteria</taxon>
        <taxon>Pseudomonadati</taxon>
        <taxon>Pseudomonadota</taxon>
        <taxon>Gammaproteobacteria</taxon>
        <taxon>Pseudomonadales</taxon>
        <taxon>Pseudomonadaceae</taxon>
        <taxon>Pseudomonas</taxon>
    </lineage>
</organism>
<dbReference type="GeneID" id="45523865"/>
<dbReference type="RefSeq" id="WP_016499421.1">
    <property type="nucleotide sequence ID" value="NC_021505.1"/>
</dbReference>
<evidence type="ECO:0000313" key="2">
    <source>
        <dbReference type="Proteomes" id="UP000016702"/>
    </source>
</evidence>
<reference evidence="1 2" key="1">
    <citation type="journal article" date="2014" name="Genome Announc.">
        <title>The Complete Genome Sequence of Pseudomonas putida NBRC 14164T Confirms High Intraspecies Variation.</title>
        <authorList>
            <person name="Ohji S."/>
            <person name="Yamazoe A."/>
            <person name="Hosoyama A."/>
            <person name="Tsuchikane K."/>
            <person name="Ezaki T."/>
            <person name="Fujita N."/>
        </authorList>
    </citation>
    <scope>NUCLEOTIDE SEQUENCE [LARGE SCALE GENOMIC DNA]</scope>
    <source>
        <strain evidence="1 2">NBRC 14164</strain>
    </source>
</reference>
<sequence>MNFADQILAADPNAASPFADDPELAAAVEADFQALLAQVLAAPPMPAVQWPANVVSLAAYKARQPE</sequence>
<accession>A0ABN5UKV7</accession>
<evidence type="ECO:0000313" key="1">
    <source>
        <dbReference type="EMBL" id="BAN54197.1"/>
    </source>
</evidence>
<dbReference type="EMBL" id="AP013070">
    <property type="protein sequence ID" value="BAN54197.1"/>
    <property type="molecule type" value="Genomic_DNA"/>
</dbReference>
<proteinExistence type="predicted"/>
<dbReference type="Proteomes" id="UP000016702">
    <property type="component" value="Chromosome"/>
</dbReference>
<keyword evidence="2" id="KW-1185">Reference proteome</keyword>
<name>A0ABN5UKV7_PSEPU</name>
<gene>
    <name evidence="1" type="ORF">PP4_23440</name>
</gene>
<protein>
    <submittedName>
        <fullName evidence="1">Uncharacterized protein</fullName>
    </submittedName>
</protein>